<dbReference type="InterPro" id="IPR014419">
    <property type="entry name" value="HutZ"/>
</dbReference>
<dbReference type="InterPro" id="IPR012349">
    <property type="entry name" value="Split_barrel_FMN-bd"/>
</dbReference>
<protein>
    <submittedName>
        <fullName evidence="2">Pyridoxamine 5'-phosphate oxidase family protein</fullName>
    </submittedName>
</protein>
<dbReference type="AlphaFoldDB" id="A0A975DIB0"/>
<dbReference type="Pfam" id="PF13883">
    <property type="entry name" value="CREG_beta-barrel"/>
    <property type="match status" value="1"/>
</dbReference>
<dbReference type="Proteomes" id="UP000664904">
    <property type="component" value="Chromosome"/>
</dbReference>
<reference evidence="2" key="1">
    <citation type="submission" date="2021-03" db="EMBL/GenBank/DDBJ databases">
        <title>Complete Genome of Pseudoalteromonas xiamenensis STKMTI.2, a new potential marine bacterium producing anti-Vibrio compounds.</title>
        <authorList>
            <person name="Handayani D.P."/>
            <person name="Isnansetyo A."/>
            <person name="Istiqomah I."/>
            <person name="Jumina J."/>
        </authorList>
    </citation>
    <scope>NUCLEOTIDE SEQUENCE</scope>
    <source>
        <strain evidence="2">STKMTI.2</strain>
    </source>
</reference>
<evidence type="ECO:0000313" key="3">
    <source>
        <dbReference type="Proteomes" id="UP000664904"/>
    </source>
</evidence>
<evidence type="ECO:0000313" key="2">
    <source>
        <dbReference type="EMBL" id="QTH72079.1"/>
    </source>
</evidence>
<dbReference type="KEGG" id="pxi:J5O05_04060"/>
<dbReference type="PANTHER" id="PTHR13343">
    <property type="entry name" value="CREG1 PROTEIN"/>
    <property type="match status" value="1"/>
</dbReference>
<gene>
    <name evidence="2" type="ORF">J5O05_04060</name>
</gene>
<dbReference type="GO" id="GO:0005737">
    <property type="term" value="C:cytoplasm"/>
    <property type="evidence" value="ECO:0007669"/>
    <property type="project" value="UniProtKB-ARBA"/>
</dbReference>
<accession>A0A975DIB0</accession>
<dbReference type="SUPFAM" id="SSF50475">
    <property type="entry name" value="FMN-binding split barrel"/>
    <property type="match status" value="1"/>
</dbReference>
<organism evidence="2 3">
    <name type="scientific">Pseudoalteromonas xiamenensis</name>
    <dbReference type="NCBI Taxonomy" id="882626"/>
    <lineage>
        <taxon>Bacteria</taxon>
        <taxon>Pseudomonadati</taxon>
        <taxon>Pseudomonadota</taxon>
        <taxon>Gammaproteobacteria</taxon>
        <taxon>Alteromonadales</taxon>
        <taxon>Pseudoalteromonadaceae</taxon>
        <taxon>Pseudoalteromonas</taxon>
    </lineage>
</organism>
<dbReference type="InterPro" id="IPR055343">
    <property type="entry name" value="CREG_beta-barrel"/>
</dbReference>
<evidence type="ECO:0000259" key="1">
    <source>
        <dbReference type="Pfam" id="PF13883"/>
    </source>
</evidence>
<dbReference type="Gene3D" id="2.30.110.10">
    <property type="entry name" value="Electron Transport, Fmn-binding Protein, Chain A"/>
    <property type="match status" value="1"/>
</dbReference>
<sequence length="153" mass="17464">MRKEAVLEAKSLLQDGEIAVLSTNSNSMEGYPFGSMVQFLSLENGNICLFISDLAQHTKNLSKDNKLSLTVLQKDKLGAANAARITLLGQAKRKPRQDSLESIALFCQKYRDAEQYAELGDFYIWEIDVERVRFIAGFGQIFWLEKEEWYEES</sequence>
<dbReference type="RefSeq" id="WP_208843701.1">
    <property type="nucleotide sequence ID" value="NZ_CP072133.1"/>
</dbReference>
<dbReference type="PANTHER" id="PTHR13343:SF17">
    <property type="entry name" value="CELLULAR REPRESSOR OF E1A-STIMULATED GENES, ISOFORM A"/>
    <property type="match status" value="1"/>
</dbReference>
<name>A0A975DIB0_9GAMM</name>
<proteinExistence type="predicted"/>
<feature type="domain" description="CREG-like beta-barrel" evidence="1">
    <location>
        <begin position="3"/>
        <end position="151"/>
    </location>
</feature>
<dbReference type="PIRSF" id="PIRSF004633">
    <property type="entry name" value="UCP_PLP_oxd"/>
    <property type="match status" value="1"/>
</dbReference>
<dbReference type="EMBL" id="CP072133">
    <property type="protein sequence ID" value="QTH72079.1"/>
    <property type="molecule type" value="Genomic_DNA"/>
</dbReference>
<keyword evidence="3" id="KW-1185">Reference proteome</keyword>